<sequence length="801" mass="87823">MENMSLLPLSSKLFPESIIVIGNKTLVCHNPQKISSYGFMTQQNPMHYATPLLLIQLSLVSIISMLIDFLLRPLGQCSMVSQIFGGIMFGPSGLGHDMLIGPVLFPPRGRNIFETFATFGIMFFFFTVGVKMDPRMMIRPGRKSAVIGLSALFTTMAFAHFLTYVLHYFVTLSPEMAKYLFIIATAQSITSFQNVSGVLGELKMLQSDLGRLAVSTAMFCDLIFLTGTGCAVLQTASHDMAISVVAAMVFALFILVAVFIIRPLILRSARRIPEGKPVPESCISAIFTTVLVVGFVSEMIGQNFVFGPMILGLVVPEGPPIGAAITDKLDIPVGKVLYPSFLTASGLKTDMFAIQFESFCTIGLVVLLSCTVKISAIMLPAIYMGMTTRESLVLGMMLTSKGIADLVLYNLLLDSQVLNGEAFALCVMSVLVVTAILTPLIKLLYDPTQHGVALARRTIQHSKTDAEMRMLVCIHDQENVPEFLNLLVASNATDETPIAVIALLLIELVGRANPMLIAHQPHRMLQPNSSRSGRVINALRQYELHNETCVTMQSYSSLSPFDTMHEDIFRVAIDKNTVVIILPFHKRWEIDGSIGSVNRAIQGMNSKVMENAPCSVAILVDRGLLRASASMLNSQTKYHVGLVFIGGVDDAEALSYAARMARRPNISLTIYHFLLFGSQNTRERKLDNNLMEEVRHGNVGNERFVYQEEIIKDCVGLAASIRSLGSYKYDLILVGKSHEDYPLLVGFGAWVDCPELGIVGDILSGPDAECSSSVLVVQQQRFKGKIIKRSTAQVVPSLHDA</sequence>
<keyword evidence="5" id="KW-0630">Potassium</keyword>
<dbReference type="PANTHER" id="PTHR32468:SF35">
    <property type="entry name" value="CATION_H+ EXCHANGER DOMAIN-CONTAINING PROTEIN"/>
    <property type="match status" value="1"/>
</dbReference>
<keyword evidence="8 10" id="KW-0472">Membrane</keyword>
<feature type="transmembrane region" description="Helical" evidence="10">
    <location>
        <begin position="179"/>
        <end position="200"/>
    </location>
</feature>
<evidence type="ECO:0000256" key="2">
    <source>
        <dbReference type="ARBA" id="ARBA00022448"/>
    </source>
</evidence>
<organism evidence="14 15">
    <name type="scientific">Oldenlandia corymbosa var. corymbosa</name>
    <dbReference type="NCBI Taxonomy" id="529605"/>
    <lineage>
        <taxon>Eukaryota</taxon>
        <taxon>Viridiplantae</taxon>
        <taxon>Streptophyta</taxon>
        <taxon>Embryophyta</taxon>
        <taxon>Tracheophyta</taxon>
        <taxon>Spermatophyta</taxon>
        <taxon>Magnoliopsida</taxon>
        <taxon>eudicotyledons</taxon>
        <taxon>Gunneridae</taxon>
        <taxon>Pentapetalae</taxon>
        <taxon>asterids</taxon>
        <taxon>lamiids</taxon>
        <taxon>Gentianales</taxon>
        <taxon>Rubiaceae</taxon>
        <taxon>Rubioideae</taxon>
        <taxon>Spermacoceae</taxon>
        <taxon>Hedyotis-Oldenlandia complex</taxon>
        <taxon>Oldenlandia</taxon>
    </lineage>
</organism>
<feature type="transmembrane region" description="Helical" evidence="10">
    <location>
        <begin position="144"/>
        <end position="167"/>
    </location>
</feature>
<accession>A0AAV1C5J6</accession>
<dbReference type="Proteomes" id="UP001161247">
    <property type="component" value="Chromosome 1"/>
</dbReference>
<comment type="similarity">
    <text evidence="9">Belongs to the monovalent cation:proton antiporter 2 (CPA2) transporter (TC 2.A.37) family. CHX (TC 2.A.37.4) subfamily.</text>
</comment>
<keyword evidence="3" id="KW-0633">Potassium transport</keyword>
<feature type="transmembrane region" description="Helical" evidence="10">
    <location>
        <begin position="352"/>
        <end position="379"/>
    </location>
</feature>
<evidence type="ECO:0000256" key="8">
    <source>
        <dbReference type="ARBA" id="ARBA00023136"/>
    </source>
</evidence>
<dbReference type="Gene3D" id="1.20.1530.20">
    <property type="match status" value="1"/>
</dbReference>
<evidence type="ECO:0000256" key="1">
    <source>
        <dbReference type="ARBA" id="ARBA00004141"/>
    </source>
</evidence>
<evidence type="ECO:0000256" key="6">
    <source>
        <dbReference type="ARBA" id="ARBA00022989"/>
    </source>
</evidence>
<comment type="subcellular location">
    <subcellularLocation>
        <location evidence="1">Membrane</location>
        <topology evidence="1">Multi-pass membrane protein</topology>
    </subcellularLocation>
</comment>
<evidence type="ECO:0000259" key="13">
    <source>
        <dbReference type="Pfam" id="PF23259"/>
    </source>
</evidence>
<keyword evidence="15" id="KW-1185">Reference proteome</keyword>
<proteinExistence type="inferred from homology"/>
<dbReference type="Pfam" id="PF00999">
    <property type="entry name" value="Na_H_Exchanger"/>
    <property type="match status" value="1"/>
</dbReference>
<evidence type="ECO:0000256" key="10">
    <source>
        <dbReference type="SAM" id="Phobius"/>
    </source>
</evidence>
<feature type="transmembrane region" description="Helical" evidence="10">
    <location>
        <begin position="422"/>
        <end position="445"/>
    </location>
</feature>
<keyword evidence="6 10" id="KW-1133">Transmembrane helix</keyword>
<dbReference type="AlphaFoldDB" id="A0AAV1C5J6"/>
<feature type="transmembrane region" description="Helical" evidence="10">
    <location>
        <begin position="111"/>
        <end position="132"/>
    </location>
</feature>
<evidence type="ECO:0000259" key="11">
    <source>
        <dbReference type="Pfam" id="PF00999"/>
    </source>
</evidence>
<reference evidence="14" key="1">
    <citation type="submission" date="2023-03" db="EMBL/GenBank/DDBJ databases">
        <authorList>
            <person name="Julca I."/>
        </authorList>
    </citation>
    <scope>NUCLEOTIDE SEQUENCE</scope>
</reference>
<evidence type="ECO:0000256" key="7">
    <source>
        <dbReference type="ARBA" id="ARBA00023065"/>
    </source>
</evidence>
<dbReference type="EMBL" id="OX459118">
    <property type="protein sequence ID" value="CAI9090606.1"/>
    <property type="molecule type" value="Genomic_DNA"/>
</dbReference>
<dbReference type="GO" id="GO:0012505">
    <property type="term" value="C:endomembrane system"/>
    <property type="evidence" value="ECO:0007669"/>
    <property type="project" value="TreeGrafter"/>
</dbReference>
<keyword evidence="4 10" id="KW-0812">Transmembrane</keyword>
<dbReference type="GO" id="GO:1902600">
    <property type="term" value="P:proton transmembrane transport"/>
    <property type="evidence" value="ECO:0007669"/>
    <property type="project" value="InterPro"/>
</dbReference>
<evidence type="ECO:0000256" key="3">
    <source>
        <dbReference type="ARBA" id="ARBA00022538"/>
    </source>
</evidence>
<feature type="domain" description="Cation/H+ exchanger transmembrane" evidence="11">
    <location>
        <begin position="63"/>
        <end position="441"/>
    </location>
</feature>
<dbReference type="GO" id="GO:0006885">
    <property type="term" value="P:regulation of pH"/>
    <property type="evidence" value="ECO:0007669"/>
    <property type="project" value="TreeGrafter"/>
</dbReference>
<dbReference type="InterPro" id="IPR038770">
    <property type="entry name" value="Na+/solute_symporter_sf"/>
</dbReference>
<dbReference type="InterPro" id="IPR057291">
    <property type="entry name" value="CHX17_2nd"/>
</dbReference>
<gene>
    <name evidence="14" type="ORF">OLC1_LOCUS2726</name>
</gene>
<feature type="transmembrane region" description="Helical" evidence="10">
    <location>
        <begin position="212"/>
        <end position="234"/>
    </location>
</feature>
<evidence type="ECO:0000256" key="9">
    <source>
        <dbReference type="ARBA" id="ARBA00038341"/>
    </source>
</evidence>
<dbReference type="InterPro" id="IPR006153">
    <property type="entry name" value="Cation/H_exchanger_TM"/>
</dbReference>
<dbReference type="GO" id="GO:0016020">
    <property type="term" value="C:membrane"/>
    <property type="evidence" value="ECO:0007669"/>
    <property type="project" value="UniProtKB-SubCell"/>
</dbReference>
<dbReference type="InterPro" id="IPR057290">
    <property type="entry name" value="CHX17_C"/>
</dbReference>
<dbReference type="GO" id="GO:0006813">
    <property type="term" value="P:potassium ion transport"/>
    <property type="evidence" value="ECO:0007669"/>
    <property type="project" value="UniProtKB-KW"/>
</dbReference>
<feature type="transmembrane region" description="Helical" evidence="10">
    <location>
        <begin position="240"/>
        <end position="261"/>
    </location>
</feature>
<feature type="transmembrane region" description="Helical" evidence="10">
    <location>
        <begin position="83"/>
        <end position="105"/>
    </location>
</feature>
<feature type="transmembrane region" description="Helical" evidence="10">
    <location>
        <begin position="391"/>
        <end position="410"/>
    </location>
</feature>
<feature type="domain" description="Cation/H(+) antiporter central" evidence="12">
    <location>
        <begin position="501"/>
        <end position="625"/>
    </location>
</feature>
<keyword evidence="2" id="KW-0813">Transport</keyword>
<feature type="domain" description="Cation/H(+) antiporter C-terminal" evidence="13">
    <location>
        <begin position="640"/>
        <end position="780"/>
    </location>
</feature>
<evidence type="ECO:0000256" key="5">
    <source>
        <dbReference type="ARBA" id="ARBA00022958"/>
    </source>
</evidence>
<dbReference type="GO" id="GO:0015297">
    <property type="term" value="F:antiporter activity"/>
    <property type="evidence" value="ECO:0007669"/>
    <property type="project" value="InterPro"/>
</dbReference>
<dbReference type="Pfam" id="PF23256">
    <property type="entry name" value="CHX17_2nd"/>
    <property type="match status" value="1"/>
</dbReference>
<keyword evidence="7" id="KW-0406">Ion transport</keyword>
<dbReference type="Pfam" id="PF23259">
    <property type="entry name" value="CHX17_C"/>
    <property type="match status" value="1"/>
</dbReference>
<evidence type="ECO:0000259" key="12">
    <source>
        <dbReference type="Pfam" id="PF23256"/>
    </source>
</evidence>
<dbReference type="InterPro" id="IPR050794">
    <property type="entry name" value="CPA2_transporter"/>
</dbReference>
<name>A0AAV1C5J6_OLDCO</name>
<feature type="transmembrane region" description="Helical" evidence="10">
    <location>
        <begin position="48"/>
        <end position="71"/>
    </location>
</feature>
<evidence type="ECO:0000256" key="4">
    <source>
        <dbReference type="ARBA" id="ARBA00022692"/>
    </source>
</evidence>
<evidence type="ECO:0000313" key="15">
    <source>
        <dbReference type="Proteomes" id="UP001161247"/>
    </source>
</evidence>
<evidence type="ECO:0000313" key="14">
    <source>
        <dbReference type="EMBL" id="CAI9090606.1"/>
    </source>
</evidence>
<dbReference type="PANTHER" id="PTHR32468">
    <property type="entry name" value="CATION/H + ANTIPORTER"/>
    <property type="match status" value="1"/>
</dbReference>
<protein>
    <submittedName>
        <fullName evidence="14">OLC1v1025417C1</fullName>
    </submittedName>
</protein>